<organism evidence="2 3">
    <name type="scientific">Penicillium thymicola</name>
    <dbReference type="NCBI Taxonomy" id="293382"/>
    <lineage>
        <taxon>Eukaryota</taxon>
        <taxon>Fungi</taxon>
        <taxon>Dikarya</taxon>
        <taxon>Ascomycota</taxon>
        <taxon>Pezizomycotina</taxon>
        <taxon>Eurotiomycetes</taxon>
        <taxon>Eurotiomycetidae</taxon>
        <taxon>Eurotiales</taxon>
        <taxon>Aspergillaceae</taxon>
        <taxon>Penicillium</taxon>
    </lineage>
</organism>
<accession>A0AAI9TJG8</accession>
<gene>
    <name evidence="2" type="ORF">VN97_g4890</name>
</gene>
<dbReference type="EMBL" id="LACB01000118">
    <property type="protein sequence ID" value="KAJ9488417.1"/>
    <property type="molecule type" value="Genomic_DNA"/>
</dbReference>
<feature type="transmembrane region" description="Helical" evidence="1">
    <location>
        <begin position="66"/>
        <end position="86"/>
    </location>
</feature>
<reference evidence="2" key="2">
    <citation type="journal article" date="2016" name="Fungal Biol.">
        <title>Ochratoxin A production by Penicillium thymicola.</title>
        <authorList>
            <person name="Nguyen H.D.T."/>
            <person name="McMullin D.R."/>
            <person name="Ponomareva E."/>
            <person name="Riley R."/>
            <person name="Pomraning K.R."/>
            <person name="Baker S.E."/>
            <person name="Seifert K.A."/>
        </authorList>
    </citation>
    <scope>NUCLEOTIDE SEQUENCE</scope>
    <source>
        <strain evidence="2">DAOM 180753</strain>
    </source>
</reference>
<keyword evidence="1" id="KW-0472">Membrane</keyword>
<name>A0AAI9TJG8_PENTH</name>
<evidence type="ECO:0000256" key="1">
    <source>
        <dbReference type="SAM" id="Phobius"/>
    </source>
</evidence>
<keyword evidence="1" id="KW-0812">Transmembrane</keyword>
<keyword evidence="3" id="KW-1185">Reference proteome</keyword>
<evidence type="ECO:0000313" key="2">
    <source>
        <dbReference type="EMBL" id="KAJ9488417.1"/>
    </source>
</evidence>
<reference evidence="2" key="1">
    <citation type="submission" date="2015-06" db="EMBL/GenBank/DDBJ databases">
        <authorList>
            <person name="Nguyen H."/>
        </authorList>
    </citation>
    <scope>NUCLEOTIDE SEQUENCE</scope>
    <source>
        <strain evidence="2">DAOM 180753</strain>
    </source>
</reference>
<keyword evidence="1" id="KW-1133">Transmembrane helix</keyword>
<proteinExistence type="predicted"/>
<comment type="caution">
    <text evidence="2">The sequence shown here is derived from an EMBL/GenBank/DDBJ whole genome shotgun (WGS) entry which is preliminary data.</text>
</comment>
<protein>
    <submittedName>
        <fullName evidence="2">Uncharacterized protein</fullName>
    </submittedName>
</protein>
<evidence type="ECO:0000313" key="3">
    <source>
        <dbReference type="Proteomes" id="UP001227192"/>
    </source>
</evidence>
<sequence length="114" mass="12141">MSKRRGLIAHLSAVDHYAKLDSPVRVGTSSKSFGSARLVAENISRVRRRRGTNVGGVRRRSSTGRVASDCGVVVVVVFVGVAWPVMSMSMVTGVMTIAMAASMEGPMEDDDEDG</sequence>
<dbReference type="AlphaFoldDB" id="A0AAI9TJG8"/>
<dbReference type="Proteomes" id="UP001227192">
    <property type="component" value="Unassembled WGS sequence"/>
</dbReference>